<dbReference type="EMBL" id="JAHQIW010007460">
    <property type="protein sequence ID" value="KAJ1374458.1"/>
    <property type="molecule type" value="Genomic_DNA"/>
</dbReference>
<proteinExistence type="predicted"/>
<protein>
    <submittedName>
        <fullName evidence="2">Uncharacterized protein</fullName>
    </submittedName>
</protein>
<keyword evidence="3" id="KW-1185">Reference proteome</keyword>
<gene>
    <name evidence="2" type="ORF">KIN20_037147</name>
</gene>
<feature type="region of interest" description="Disordered" evidence="1">
    <location>
        <begin position="1"/>
        <end position="40"/>
    </location>
</feature>
<organism evidence="2 3">
    <name type="scientific">Parelaphostrongylus tenuis</name>
    <name type="common">Meningeal worm</name>
    <dbReference type="NCBI Taxonomy" id="148309"/>
    <lineage>
        <taxon>Eukaryota</taxon>
        <taxon>Metazoa</taxon>
        <taxon>Ecdysozoa</taxon>
        <taxon>Nematoda</taxon>
        <taxon>Chromadorea</taxon>
        <taxon>Rhabditida</taxon>
        <taxon>Rhabditina</taxon>
        <taxon>Rhabditomorpha</taxon>
        <taxon>Strongyloidea</taxon>
        <taxon>Metastrongylidae</taxon>
        <taxon>Parelaphostrongylus</taxon>
    </lineage>
</organism>
<dbReference type="AlphaFoldDB" id="A0AAD5RDJ9"/>
<evidence type="ECO:0000313" key="3">
    <source>
        <dbReference type="Proteomes" id="UP001196413"/>
    </source>
</evidence>
<accession>A0AAD5RDJ9</accession>
<reference evidence="2" key="1">
    <citation type="submission" date="2021-06" db="EMBL/GenBank/DDBJ databases">
        <title>Parelaphostrongylus tenuis whole genome reference sequence.</title>
        <authorList>
            <person name="Garwood T.J."/>
            <person name="Larsen P.A."/>
            <person name="Fountain-Jones N.M."/>
            <person name="Garbe J.R."/>
            <person name="Macchietto M.G."/>
            <person name="Kania S.A."/>
            <person name="Gerhold R.W."/>
            <person name="Richards J.E."/>
            <person name="Wolf T.M."/>
        </authorList>
    </citation>
    <scope>NUCLEOTIDE SEQUENCE</scope>
    <source>
        <strain evidence="2">MNPRO001-30</strain>
        <tissue evidence="2">Meninges</tissue>
    </source>
</reference>
<comment type="caution">
    <text evidence="2">The sequence shown here is derived from an EMBL/GenBank/DDBJ whole genome shotgun (WGS) entry which is preliminary data.</text>
</comment>
<dbReference type="Proteomes" id="UP001196413">
    <property type="component" value="Unassembled WGS sequence"/>
</dbReference>
<evidence type="ECO:0000256" key="1">
    <source>
        <dbReference type="SAM" id="MobiDB-lite"/>
    </source>
</evidence>
<name>A0AAD5RDJ9_PARTN</name>
<sequence length="94" mass="10313">MTLRRHTDTANEDQASHSRASNASRNSSVTVLGGTTLPDGGPLCPLMTIAFMSEVEAPVMDLRPLLYCVDEIGQHSFRLADAWCYEDDQQGEDV</sequence>
<feature type="compositionally biased region" description="Low complexity" evidence="1">
    <location>
        <begin position="17"/>
        <end position="40"/>
    </location>
</feature>
<evidence type="ECO:0000313" key="2">
    <source>
        <dbReference type="EMBL" id="KAJ1374458.1"/>
    </source>
</evidence>